<dbReference type="Gene3D" id="3.30.70.330">
    <property type="match status" value="1"/>
</dbReference>
<gene>
    <name evidence="8" type="ORF">CANARDRAFT_30060</name>
</gene>
<dbReference type="Proteomes" id="UP000094801">
    <property type="component" value="Unassembled WGS sequence"/>
</dbReference>
<evidence type="ECO:0000256" key="1">
    <source>
        <dbReference type="ARBA" id="ARBA00022723"/>
    </source>
</evidence>
<keyword evidence="4 5" id="KW-0862">Zinc</keyword>
<keyword evidence="2" id="KW-0677">Repeat</keyword>
<organism evidence="8 9">
    <name type="scientific">[Candida] arabinofermentans NRRL YB-2248</name>
    <dbReference type="NCBI Taxonomy" id="983967"/>
    <lineage>
        <taxon>Eukaryota</taxon>
        <taxon>Fungi</taxon>
        <taxon>Dikarya</taxon>
        <taxon>Ascomycota</taxon>
        <taxon>Saccharomycotina</taxon>
        <taxon>Pichiomycetes</taxon>
        <taxon>Pichiales</taxon>
        <taxon>Pichiaceae</taxon>
        <taxon>Ogataea</taxon>
        <taxon>Ogataea/Candida clade</taxon>
    </lineage>
</organism>
<dbReference type="InterPro" id="IPR035979">
    <property type="entry name" value="RBD_domain_sf"/>
</dbReference>
<dbReference type="GO" id="GO:0000398">
    <property type="term" value="P:mRNA splicing, via spliceosome"/>
    <property type="evidence" value="ECO:0007669"/>
    <property type="project" value="InterPro"/>
</dbReference>
<dbReference type="InterPro" id="IPR012677">
    <property type="entry name" value="Nucleotide-bd_a/b_plait_sf"/>
</dbReference>
<dbReference type="OrthoDB" id="423462at2759"/>
<evidence type="ECO:0000256" key="3">
    <source>
        <dbReference type="ARBA" id="ARBA00022771"/>
    </source>
</evidence>
<keyword evidence="9" id="KW-1185">Reference proteome</keyword>
<feature type="zinc finger region" description="C3H1-type" evidence="5">
    <location>
        <begin position="170"/>
        <end position="198"/>
    </location>
</feature>
<feature type="zinc finger region" description="C3H1-type" evidence="5">
    <location>
        <begin position="28"/>
        <end position="56"/>
    </location>
</feature>
<dbReference type="AlphaFoldDB" id="A0A1E4SUU5"/>
<feature type="domain" description="C3H1-type" evidence="7">
    <location>
        <begin position="170"/>
        <end position="198"/>
    </location>
</feature>
<dbReference type="Pfam" id="PF00642">
    <property type="entry name" value="zf-CCCH"/>
    <property type="match status" value="1"/>
</dbReference>
<evidence type="ECO:0000313" key="8">
    <source>
        <dbReference type="EMBL" id="ODV83283.1"/>
    </source>
</evidence>
<keyword evidence="3 5" id="KW-0863">Zinc-finger</keyword>
<evidence type="ECO:0000256" key="6">
    <source>
        <dbReference type="SAM" id="MobiDB-lite"/>
    </source>
</evidence>
<name>A0A1E4SUU5_9ASCO</name>
<dbReference type="InterPro" id="IPR000571">
    <property type="entry name" value="Znf_CCCH"/>
</dbReference>
<keyword evidence="1 5" id="KW-0479">Metal-binding</keyword>
<feature type="domain" description="C3H1-type" evidence="7">
    <location>
        <begin position="28"/>
        <end position="56"/>
    </location>
</feature>
<dbReference type="SMART" id="SM00361">
    <property type="entry name" value="RRM_1"/>
    <property type="match status" value="1"/>
</dbReference>
<dbReference type="InterPro" id="IPR003954">
    <property type="entry name" value="RRM_euk-type"/>
</dbReference>
<evidence type="ECO:0000256" key="2">
    <source>
        <dbReference type="ARBA" id="ARBA00022737"/>
    </source>
</evidence>
<dbReference type="STRING" id="983967.A0A1E4SUU5"/>
<feature type="compositionally biased region" description="Basic and acidic residues" evidence="6">
    <location>
        <begin position="1"/>
        <end position="10"/>
    </location>
</feature>
<dbReference type="GO" id="GO:0089701">
    <property type="term" value="C:U2AF complex"/>
    <property type="evidence" value="ECO:0007669"/>
    <property type="project" value="InterPro"/>
</dbReference>
<dbReference type="SMART" id="SM00356">
    <property type="entry name" value="ZnF_C3H1"/>
    <property type="match status" value="2"/>
</dbReference>
<feature type="region of interest" description="Disordered" evidence="6">
    <location>
        <begin position="1"/>
        <end position="24"/>
    </location>
</feature>
<protein>
    <recommendedName>
        <fullName evidence="7">C3H1-type domain-containing protein</fullName>
    </recommendedName>
</protein>
<accession>A0A1E4SUU5</accession>
<dbReference type="PRINTS" id="PR01848">
    <property type="entry name" value="U2AUXFACTOR"/>
</dbReference>
<sequence length="218" mass="25490">MSSTNHKNDSDITNDNDNDITNDNAVNENGRQICQFYSKMGACRHGDICIRIHLKPKQSKVICFNKLYDNPKYIKGLKKNNLEQIKEEKYDEDKIQNEINTIYKDLFVELSLSYGYIKKLIICENVNNHLSGNVYVMFKNESDAFKCFKSCNDRWFNNKPIFCELSMCQDFNDANCRSYNSPEGCSRGGLCNFHHIRSPDHKLIEELNKSQNLYYDNM</sequence>
<evidence type="ECO:0000313" key="9">
    <source>
        <dbReference type="Proteomes" id="UP000094801"/>
    </source>
</evidence>
<evidence type="ECO:0000256" key="4">
    <source>
        <dbReference type="ARBA" id="ARBA00022833"/>
    </source>
</evidence>
<reference evidence="9" key="1">
    <citation type="submission" date="2016-04" db="EMBL/GenBank/DDBJ databases">
        <title>Comparative genomics of biotechnologically important yeasts.</title>
        <authorList>
            <consortium name="DOE Joint Genome Institute"/>
            <person name="Riley R."/>
            <person name="Haridas S."/>
            <person name="Wolfe K.H."/>
            <person name="Lopes M.R."/>
            <person name="Hittinger C.T."/>
            <person name="Goker M."/>
            <person name="Salamov A."/>
            <person name="Wisecaver J."/>
            <person name="Long T.M."/>
            <person name="Aerts A.L."/>
            <person name="Barry K."/>
            <person name="Choi C."/>
            <person name="Clum A."/>
            <person name="Coughlan A.Y."/>
            <person name="Deshpande S."/>
            <person name="Douglass A.P."/>
            <person name="Hanson S.J."/>
            <person name="Klenk H.-P."/>
            <person name="Labutti K."/>
            <person name="Lapidus A."/>
            <person name="Lindquist E."/>
            <person name="Lipzen A."/>
            <person name="Meier-Kolthoff J.P."/>
            <person name="Ohm R.A."/>
            <person name="Otillar R.P."/>
            <person name="Pangilinan J."/>
            <person name="Peng Y."/>
            <person name="Rokas A."/>
            <person name="Rosa C.A."/>
            <person name="Scheuner C."/>
            <person name="Sibirny A.A."/>
            <person name="Slot J.C."/>
            <person name="Stielow J.B."/>
            <person name="Sun H."/>
            <person name="Kurtzman C.P."/>
            <person name="Blackwell M."/>
            <person name="Grigoriev I.V."/>
            <person name="Jeffries T.W."/>
        </authorList>
    </citation>
    <scope>NUCLEOTIDE SEQUENCE [LARGE SCALE GENOMIC DNA]</scope>
    <source>
        <strain evidence="9">NRRL YB-2248</strain>
    </source>
</reference>
<dbReference type="EMBL" id="KV453865">
    <property type="protein sequence ID" value="ODV83283.1"/>
    <property type="molecule type" value="Genomic_DNA"/>
</dbReference>
<dbReference type="SUPFAM" id="SSF54928">
    <property type="entry name" value="RNA-binding domain, RBD"/>
    <property type="match status" value="1"/>
</dbReference>
<evidence type="ECO:0000256" key="5">
    <source>
        <dbReference type="PROSITE-ProRule" id="PRU00723"/>
    </source>
</evidence>
<proteinExistence type="predicted"/>
<dbReference type="PANTHER" id="PTHR12620">
    <property type="entry name" value="U2 SNRNP AUXILIARY FACTOR, SMALL SUBUNIT"/>
    <property type="match status" value="1"/>
</dbReference>
<evidence type="ECO:0000259" key="7">
    <source>
        <dbReference type="PROSITE" id="PS50103"/>
    </source>
</evidence>
<dbReference type="GO" id="GO:0003723">
    <property type="term" value="F:RNA binding"/>
    <property type="evidence" value="ECO:0007669"/>
    <property type="project" value="InterPro"/>
</dbReference>
<dbReference type="GO" id="GO:0008270">
    <property type="term" value="F:zinc ion binding"/>
    <property type="evidence" value="ECO:0007669"/>
    <property type="project" value="UniProtKB-KW"/>
</dbReference>
<dbReference type="PROSITE" id="PS50103">
    <property type="entry name" value="ZF_C3H1"/>
    <property type="match status" value="2"/>
</dbReference>
<dbReference type="InterPro" id="IPR009145">
    <property type="entry name" value="U2AF_small"/>
</dbReference>